<dbReference type="InterPro" id="IPR038501">
    <property type="entry name" value="Spore_GerAC_C_sf"/>
</dbReference>
<keyword evidence="7" id="KW-0449">Lipoprotein</keyword>
<evidence type="ECO:0000256" key="3">
    <source>
        <dbReference type="ARBA" id="ARBA00022544"/>
    </source>
</evidence>
<dbReference type="InterPro" id="IPR046953">
    <property type="entry name" value="Spore_GerAC-like_C"/>
</dbReference>
<dbReference type="InterPro" id="IPR008844">
    <property type="entry name" value="Spore_GerAC-like"/>
</dbReference>
<dbReference type="PROSITE" id="PS51257">
    <property type="entry name" value="PROKAR_LIPOPROTEIN"/>
    <property type="match status" value="1"/>
</dbReference>
<keyword evidence="6" id="KW-0564">Palmitate</keyword>
<dbReference type="NCBIfam" id="TIGR02887">
    <property type="entry name" value="spore_ger_x_C"/>
    <property type="match status" value="1"/>
</dbReference>
<name>A0ABY4WPC7_9BACL</name>
<keyword evidence="5" id="KW-0472">Membrane</keyword>
<feature type="domain" description="Spore germination protein N-terminal" evidence="9">
    <location>
        <begin position="27"/>
        <end position="199"/>
    </location>
</feature>
<evidence type="ECO:0000256" key="2">
    <source>
        <dbReference type="ARBA" id="ARBA00007886"/>
    </source>
</evidence>
<evidence type="ECO:0000256" key="5">
    <source>
        <dbReference type="ARBA" id="ARBA00023136"/>
    </source>
</evidence>
<dbReference type="EMBL" id="CP098755">
    <property type="protein sequence ID" value="USG67720.1"/>
    <property type="molecule type" value="Genomic_DNA"/>
</dbReference>
<comment type="similarity">
    <text evidence="2">Belongs to the GerABKC lipoprotein family.</text>
</comment>
<evidence type="ECO:0000256" key="7">
    <source>
        <dbReference type="ARBA" id="ARBA00023288"/>
    </source>
</evidence>
<comment type="subcellular location">
    <subcellularLocation>
        <location evidence="1">Membrane</location>
        <topology evidence="1">Lipid-anchor</topology>
    </subcellularLocation>
</comment>
<dbReference type="Pfam" id="PF25198">
    <property type="entry name" value="Spore_GerAC_N"/>
    <property type="match status" value="1"/>
</dbReference>
<dbReference type="RefSeq" id="WP_251874817.1">
    <property type="nucleotide sequence ID" value="NZ_CP098755.1"/>
</dbReference>
<keyword evidence="3" id="KW-0309">Germination</keyword>
<feature type="domain" description="Spore germination GerAC-like C-terminal" evidence="8">
    <location>
        <begin position="216"/>
        <end position="380"/>
    </location>
</feature>
<dbReference type="PANTHER" id="PTHR35789">
    <property type="entry name" value="SPORE GERMINATION PROTEIN B3"/>
    <property type="match status" value="1"/>
</dbReference>
<protein>
    <submittedName>
        <fullName evidence="10">Ger(X)C family spore germination protein</fullName>
    </submittedName>
</protein>
<gene>
    <name evidence="10" type="ORF">NDK47_10750</name>
</gene>
<evidence type="ECO:0000256" key="4">
    <source>
        <dbReference type="ARBA" id="ARBA00022729"/>
    </source>
</evidence>
<accession>A0ABY4WPC7</accession>
<dbReference type="Proteomes" id="UP001056500">
    <property type="component" value="Chromosome"/>
</dbReference>
<evidence type="ECO:0000256" key="1">
    <source>
        <dbReference type="ARBA" id="ARBA00004635"/>
    </source>
</evidence>
<organism evidence="10 11">
    <name type="scientific">Brevibacillus ruminantium</name>
    <dbReference type="NCBI Taxonomy" id="2950604"/>
    <lineage>
        <taxon>Bacteria</taxon>
        <taxon>Bacillati</taxon>
        <taxon>Bacillota</taxon>
        <taxon>Bacilli</taxon>
        <taxon>Bacillales</taxon>
        <taxon>Paenibacillaceae</taxon>
        <taxon>Brevibacillus</taxon>
    </lineage>
</organism>
<sequence length="393" mass="44688">MKKGDRVLPAFLVMTLLSTWLLAGCWDRVEINDRAWVLAFSIDKEADGQYRLSLQLPLVGSLGGPTGGGGGTSGDKSFYVDSAIGPTLREASNILQSRMSRQIYYAHHRVIIIGEDLAKSGLREILDIVARFPENRLTSYVVMAKGKGVDVLKAQPQLERFSAEAMRELVKLRGVTITVKDLAQMLNTPGIDAHLPVVEAVNSQPKGKQKEIQGIGYSVFRDDKMVYFLERNKSNTFRWFQPTFHFYSALIPIRKNKFVNVQVDQGKLSVKPIPKNDHVHFRMQVAARAKLIEDHSGLDWGDRKNIRMLEKKLAEQISGEIRQTLLETVNQHQSDPIGLGLILARNYPRLWKQKYRENWTDHLKNVTYEIHIRTSIQSVGQTTENLTEEEPRR</sequence>
<dbReference type="InterPro" id="IPR057336">
    <property type="entry name" value="GerAC_N"/>
</dbReference>
<dbReference type="Gene3D" id="3.30.300.210">
    <property type="entry name" value="Nutrient germinant receptor protein C, domain 3"/>
    <property type="match status" value="1"/>
</dbReference>
<evidence type="ECO:0000256" key="6">
    <source>
        <dbReference type="ARBA" id="ARBA00023139"/>
    </source>
</evidence>
<keyword evidence="11" id="KW-1185">Reference proteome</keyword>
<evidence type="ECO:0000313" key="11">
    <source>
        <dbReference type="Proteomes" id="UP001056500"/>
    </source>
</evidence>
<dbReference type="PANTHER" id="PTHR35789:SF1">
    <property type="entry name" value="SPORE GERMINATION PROTEIN B3"/>
    <property type="match status" value="1"/>
</dbReference>
<reference evidence="10" key="1">
    <citation type="submission" date="2022-06" db="EMBL/GenBank/DDBJ databases">
        <title>Genome sequencing of Brevibacillus sp. BB3-R1.</title>
        <authorList>
            <person name="Heo J."/>
            <person name="Lee D."/>
            <person name="Won M."/>
            <person name="Han B.-H."/>
            <person name="Hong S.-B."/>
            <person name="Kwon S.-W."/>
        </authorList>
    </citation>
    <scope>NUCLEOTIDE SEQUENCE</scope>
    <source>
        <strain evidence="10">BB3-R1</strain>
    </source>
</reference>
<dbReference type="Pfam" id="PF05504">
    <property type="entry name" value="Spore_GerAC"/>
    <property type="match status" value="1"/>
</dbReference>
<evidence type="ECO:0000313" key="10">
    <source>
        <dbReference type="EMBL" id="USG67720.1"/>
    </source>
</evidence>
<keyword evidence="4" id="KW-0732">Signal</keyword>
<proteinExistence type="inferred from homology"/>
<evidence type="ECO:0000259" key="8">
    <source>
        <dbReference type="Pfam" id="PF05504"/>
    </source>
</evidence>
<evidence type="ECO:0000259" key="9">
    <source>
        <dbReference type="Pfam" id="PF25198"/>
    </source>
</evidence>